<dbReference type="AlphaFoldDB" id="A0A0C9SRZ2"/>
<organism evidence="1 2">
    <name type="scientific">Paxillus involutus ATCC 200175</name>
    <dbReference type="NCBI Taxonomy" id="664439"/>
    <lineage>
        <taxon>Eukaryota</taxon>
        <taxon>Fungi</taxon>
        <taxon>Dikarya</taxon>
        <taxon>Basidiomycota</taxon>
        <taxon>Agaricomycotina</taxon>
        <taxon>Agaricomycetes</taxon>
        <taxon>Agaricomycetidae</taxon>
        <taxon>Boletales</taxon>
        <taxon>Paxilineae</taxon>
        <taxon>Paxillaceae</taxon>
        <taxon>Paxillus</taxon>
    </lineage>
</organism>
<evidence type="ECO:0000313" key="1">
    <source>
        <dbReference type="EMBL" id="KIJ10829.1"/>
    </source>
</evidence>
<accession>A0A0C9SRZ2</accession>
<dbReference type="EMBL" id="KN819395">
    <property type="protein sequence ID" value="KIJ10829.1"/>
    <property type="molecule type" value="Genomic_DNA"/>
</dbReference>
<evidence type="ECO:0000313" key="2">
    <source>
        <dbReference type="Proteomes" id="UP000053647"/>
    </source>
</evidence>
<proteinExistence type="predicted"/>
<gene>
    <name evidence="1" type="ORF">PAXINDRAFT_101898</name>
</gene>
<sequence length="159" mass="17792">MDSTTNDPLLALRQAIKSKSPITYLVPHSNPHLPRSLFLAKSSQTRYGCIICLPGRRMCWGYYSWGIGGHLPREGRSWKDCSIAFVQAPVFAIPLPTPESMLPGRACRSTHFYDGLTAVARQWNWRRTRNAEGKYSSPILAVKVGESAIRACLHTTSRC</sequence>
<reference evidence="2" key="2">
    <citation type="submission" date="2015-01" db="EMBL/GenBank/DDBJ databases">
        <title>Evolutionary Origins and Diversification of the Mycorrhizal Mutualists.</title>
        <authorList>
            <consortium name="DOE Joint Genome Institute"/>
            <consortium name="Mycorrhizal Genomics Consortium"/>
            <person name="Kohler A."/>
            <person name="Kuo A."/>
            <person name="Nagy L.G."/>
            <person name="Floudas D."/>
            <person name="Copeland A."/>
            <person name="Barry K.W."/>
            <person name="Cichocki N."/>
            <person name="Veneault-Fourrey C."/>
            <person name="LaButti K."/>
            <person name="Lindquist E.A."/>
            <person name="Lipzen A."/>
            <person name="Lundell T."/>
            <person name="Morin E."/>
            <person name="Murat C."/>
            <person name="Riley R."/>
            <person name="Ohm R."/>
            <person name="Sun H."/>
            <person name="Tunlid A."/>
            <person name="Henrissat B."/>
            <person name="Grigoriev I.V."/>
            <person name="Hibbett D.S."/>
            <person name="Martin F."/>
        </authorList>
    </citation>
    <scope>NUCLEOTIDE SEQUENCE [LARGE SCALE GENOMIC DNA]</scope>
    <source>
        <strain evidence="2">ATCC 200175</strain>
    </source>
</reference>
<dbReference type="HOGENOM" id="CLU_1661347_0_0_1"/>
<reference evidence="1 2" key="1">
    <citation type="submission" date="2014-06" db="EMBL/GenBank/DDBJ databases">
        <authorList>
            <consortium name="DOE Joint Genome Institute"/>
            <person name="Kuo A."/>
            <person name="Kohler A."/>
            <person name="Nagy L.G."/>
            <person name="Floudas D."/>
            <person name="Copeland A."/>
            <person name="Barry K.W."/>
            <person name="Cichocki N."/>
            <person name="Veneault-Fourrey C."/>
            <person name="LaButti K."/>
            <person name="Lindquist E.A."/>
            <person name="Lipzen A."/>
            <person name="Lundell T."/>
            <person name="Morin E."/>
            <person name="Murat C."/>
            <person name="Sun H."/>
            <person name="Tunlid A."/>
            <person name="Henrissat B."/>
            <person name="Grigoriev I.V."/>
            <person name="Hibbett D.S."/>
            <person name="Martin F."/>
            <person name="Nordberg H.P."/>
            <person name="Cantor M.N."/>
            <person name="Hua S.X."/>
        </authorList>
    </citation>
    <scope>NUCLEOTIDE SEQUENCE [LARGE SCALE GENOMIC DNA]</scope>
    <source>
        <strain evidence="1 2">ATCC 200175</strain>
    </source>
</reference>
<keyword evidence="2" id="KW-1185">Reference proteome</keyword>
<name>A0A0C9SRZ2_PAXIN</name>
<protein>
    <submittedName>
        <fullName evidence="1">Glycoside hydrolase family 5 protein</fullName>
    </submittedName>
</protein>
<dbReference type="Proteomes" id="UP000053647">
    <property type="component" value="Unassembled WGS sequence"/>
</dbReference>
<dbReference type="GO" id="GO:0016787">
    <property type="term" value="F:hydrolase activity"/>
    <property type="evidence" value="ECO:0007669"/>
    <property type="project" value="UniProtKB-KW"/>
</dbReference>
<dbReference type="OrthoDB" id="3269559at2759"/>
<keyword evidence="1" id="KW-0378">Hydrolase</keyword>